<evidence type="ECO:0000256" key="5">
    <source>
        <dbReference type="ARBA" id="ARBA00023239"/>
    </source>
</evidence>
<dbReference type="Gene3D" id="3.30.1490.480">
    <property type="entry name" value="Endolytic murein transglycosylase"/>
    <property type="match status" value="1"/>
</dbReference>
<evidence type="ECO:0000256" key="7">
    <source>
        <dbReference type="HAMAP-Rule" id="MF_02065"/>
    </source>
</evidence>
<dbReference type="AlphaFoldDB" id="A0A4P7UE61"/>
<keyword evidence="3 7" id="KW-1133">Transmembrane helix</keyword>
<evidence type="ECO:0000313" key="10">
    <source>
        <dbReference type="Proteomes" id="UP000297025"/>
    </source>
</evidence>
<feature type="transmembrane region" description="Helical" evidence="7">
    <location>
        <begin position="51"/>
        <end position="71"/>
    </location>
</feature>
<evidence type="ECO:0000313" key="9">
    <source>
        <dbReference type="EMBL" id="QCC77229.1"/>
    </source>
</evidence>
<comment type="subcellular location">
    <subcellularLocation>
        <location evidence="7">Cell membrane</location>
        <topology evidence="7">Single-pass membrane protein</topology>
    </subcellularLocation>
</comment>
<evidence type="ECO:0000256" key="1">
    <source>
        <dbReference type="ARBA" id="ARBA00022475"/>
    </source>
</evidence>
<feature type="site" description="Important for catalytic activity" evidence="7">
    <location>
        <position position="276"/>
    </location>
</feature>
<keyword evidence="6 7" id="KW-0961">Cell wall biogenesis/degradation</keyword>
<comment type="catalytic activity">
    <reaction evidence="7">
        <text>a peptidoglycan chain = a peptidoglycan chain with N-acetyl-1,6-anhydromuramyl-[peptide] at the reducing end + a peptidoglycan chain with N-acetylglucosamine at the non-reducing end.</text>
        <dbReference type="EC" id="4.2.2.29"/>
    </reaction>
</comment>
<accession>A0A4P7UE61</accession>
<evidence type="ECO:0000256" key="8">
    <source>
        <dbReference type="SAM" id="MobiDB-lite"/>
    </source>
</evidence>
<dbReference type="Pfam" id="PF02618">
    <property type="entry name" value="YceG"/>
    <property type="match status" value="1"/>
</dbReference>
<evidence type="ECO:0000256" key="4">
    <source>
        <dbReference type="ARBA" id="ARBA00023136"/>
    </source>
</evidence>
<keyword evidence="4 7" id="KW-0472">Membrane</keyword>
<gene>
    <name evidence="7 9" type="primary">mltG</name>
    <name evidence="9" type="ORF">E2C04_08480</name>
</gene>
<name>A0A4P7UE61_9ACTN</name>
<dbReference type="NCBIfam" id="TIGR00247">
    <property type="entry name" value="endolytic transglycosylase MltG"/>
    <property type="match status" value="1"/>
</dbReference>
<evidence type="ECO:0000256" key="6">
    <source>
        <dbReference type="ARBA" id="ARBA00023316"/>
    </source>
</evidence>
<dbReference type="HAMAP" id="MF_02065">
    <property type="entry name" value="MltG"/>
    <property type="match status" value="1"/>
</dbReference>
<evidence type="ECO:0000256" key="2">
    <source>
        <dbReference type="ARBA" id="ARBA00022692"/>
    </source>
</evidence>
<dbReference type="CDD" id="cd08010">
    <property type="entry name" value="MltG_like"/>
    <property type="match status" value="1"/>
</dbReference>
<dbReference type="EMBL" id="CP038462">
    <property type="protein sequence ID" value="QCC77229.1"/>
    <property type="molecule type" value="Genomic_DNA"/>
</dbReference>
<comment type="similarity">
    <text evidence="7">Belongs to the transglycosylase MltG family.</text>
</comment>
<comment type="function">
    <text evidence="7">Functions as a peptidoglycan terminase that cleaves nascent peptidoglycan strands endolytically to terminate their elongation.</text>
</comment>
<dbReference type="GO" id="GO:0008932">
    <property type="term" value="F:lytic endotransglycosylase activity"/>
    <property type="evidence" value="ECO:0007669"/>
    <property type="project" value="UniProtKB-UniRule"/>
</dbReference>
<keyword evidence="1 7" id="KW-1003">Cell membrane</keyword>
<evidence type="ECO:0000256" key="3">
    <source>
        <dbReference type="ARBA" id="ARBA00022989"/>
    </source>
</evidence>
<keyword evidence="5 7" id="KW-0456">Lyase</keyword>
<keyword evidence="2 7" id="KW-0812">Transmembrane</keyword>
<organism evidence="9 10">
    <name type="scientific">Nocardioides daphniae</name>
    <dbReference type="NCBI Taxonomy" id="402297"/>
    <lineage>
        <taxon>Bacteria</taxon>
        <taxon>Bacillati</taxon>
        <taxon>Actinomycetota</taxon>
        <taxon>Actinomycetes</taxon>
        <taxon>Propionibacteriales</taxon>
        <taxon>Nocardioidaceae</taxon>
        <taxon>Nocardioides</taxon>
    </lineage>
</organism>
<proteinExistence type="inferred from homology"/>
<dbReference type="EC" id="4.2.2.29" evidence="7"/>
<dbReference type="InterPro" id="IPR003770">
    <property type="entry name" value="MLTG-like"/>
</dbReference>
<reference evidence="9 10" key="1">
    <citation type="journal article" date="2008" name="Int. J. Syst. Evol. Microbiol.">
        <title>Nocardioides daphniae sp. nov., isolated from Daphnia cucullata (Crustacea: Cladocera).</title>
        <authorList>
            <person name="Toth E.M."/>
            <person name="Keki Z."/>
            <person name="Homonnay Z.G."/>
            <person name="Borsodi A.K."/>
            <person name="Marialigeti K."/>
            <person name="Schumann P."/>
        </authorList>
    </citation>
    <scope>NUCLEOTIDE SEQUENCE [LARGE SCALE GENOMIC DNA]</scope>
    <source>
        <strain evidence="9 10">JCM 16608</strain>
    </source>
</reference>
<dbReference type="Proteomes" id="UP000297025">
    <property type="component" value="Chromosome"/>
</dbReference>
<dbReference type="KEGG" id="ndp:E2C04_08480"/>
<dbReference type="GO" id="GO:0071555">
    <property type="term" value="P:cell wall organization"/>
    <property type="evidence" value="ECO:0007669"/>
    <property type="project" value="UniProtKB-KW"/>
</dbReference>
<protein>
    <recommendedName>
        <fullName evidence="7">Endolytic murein transglycosylase</fullName>
        <ecNumber evidence="7">4.2.2.29</ecNumber>
    </recommendedName>
    <alternativeName>
        <fullName evidence="7">Peptidoglycan lytic transglycosylase</fullName>
    </alternativeName>
    <alternativeName>
        <fullName evidence="7">Peptidoglycan polymerization terminase</fullName>
    </alternativeName>
</protein>
<dbReference type="PANTHER" id="PTHR30518:SF2">
    <property type="entry name" value="ENDOLYTIC MUREIN TRANSGLYCOSYLASE"/>
    <property type="match status" value="1"/>
</dbReference>
<sequence length="404" mass="43407">MRWTRSGPVVPPRERSSRSTMLDDEGTTQTPERTYAPEGGARKARKRRSPLGVIVVLTVIVLVCAGLYVGVSKGVDWVQDQFGAADDFSGPGTGEVIFEVREGDTAAAIGRSLKEAGVVASVEAFISVATADSRSSKIQVGYYPLRKEMSAAEALEVLVDPSKQVKNLVTVPEGLRVVDIVDVLVEKTDFKRGQYEAALKDPAALGLPDYANGNPEGYLFPATYDIGPKDKPKDILAKMVARWRQAADEVQLESRAAALGYTPAELMTVASLVEAEGRGDDMGKIATVIYNRIENPGAGTGGKLQIDATVNYALGRTGTIAVTTEETRTEHPYNTYVVQGLPPGPIEAPGEEAMAAAGNPVDGPWIYYVTVDLKTGETKFTDSYDEFLGFKAEYKSYCTTSDAC</sequence>
<dbReference type="GO" id="GO:0005886">
    <property type="term" value="C:plasma membrane"/>
    <property type="evidence" value="ECO:0007669"/>
    <property type="project" value="UniProtKB-SubCell"/>
</dbReference>
<feature type="region of interest" description="Disordered" evidence="8">
    <location>
        <begin position="1"/>
        <end position="43"/>
    </location>
</feature>
<dbReference type="GO" id="GO:0009252">
    <property type="term" value="P:peptidoglycan biosynthetic process"/>
    <property type="evidence" value="ECO:0007669"/>
    <property type="project" value="UniProtKB-UniRule"/>
</dbReference>
<dbReference type="PANTHER" id="PTHR30518">
    <property type="entry name" value="ENDOLYTIC MUREIN TRANSGLYCOSYLASE"/>
    <property type="match status" value="1"/>
</dbReference>